<organism evidence="2 3">
    <name type="scientific">Rhodococcus phage Finch</name>
    <dbReference type="NCBI Taxonomy" id="2094144"/>
    <lineage>
        <taxon>Viruses</taxon>
        <taxon>Duplodnaviria</taxon>
        <taxon>Heunggongvirae</taxon>
        <taxon>Uroviricota</taxon>
        <taxon>Caudoviricetes</taxon>
        <taxon>Finchvirus</taxon>
        <taxon>Finchvirus finch</taxon>
    </lineage>
</organism>
<dbReference type="KEGG" id="vg:64766481"/>
<proteinExistence type="predicted"/>
<evidence type="ECO:0000313" key="2">
    <source>
        <dbReference type="EMBL" id="AVO25147.1"/>
    </source>
</evidence>
<name>A0A2P1JXQ7_9CAUD</name>
<keyword evidence="1" id="KW-0812">Transmembrane</keyword>
<sequence>MSQDMTHRVTVDIPPSQYKITERAFWSQTIDRTIKTAIQALIVFLGGGVAIAQVNWGSALTSVAVTVVITLVLSLASARLYEVESFYIDLAQRSARTFFATFGGALAGLATYDHINWKELLSLSAAGVLLSVGTSFASKSVGVPNTASLLRGAELYLTEPPLSPKRR</sequence>
<reference evidence="3" key="1">
    <citation type="submission" date="2018-02" db="EMBL/GenBank/DDBJ databases">
        <authorList>
            <person name="Cohen D.B."/>
            <person name="Kent A.D."/>
        </authorList>
    </citation>
    <scope>NUCLEOTIDE SEQUENCE [LARGE SCALE GENOMIC DNA]</scope>
</reference>
<feature type="transmembrane region" description="Helical" evidence="1">
    <location>
        <begin position="97"/>
        <end position="115"/>
    </location>
</feature>
<dbReference type="Pfam" id="PF16945">
    <property type="entry name" value="Phage_r1t_holin"/>
    <property type="match status" value="2"/>
</dbReference>
<evidence type="ECO:0000313" key="3">
    <source>
        <dbReference type="Proteomes" id="UP000241290"/>
    </source>
</evidence>
<dbReference type="InterPro" id="IPR020109">
    <property type="entry name" value="Holin_r1t"/>
</dbReference>
<feature type="transmembrane region" description="Helical" evidence="1">
    <location>
        <begin position="58"/>
        <end position="76"/>
    </location>
</feature>
<dbReference type="GeneID" id="64766481"/>
<protein>
    <submittedName>
        <fullName evidence="2">Holin</fullName>
    </submittedName>
</protein>
<feature type="transmembrane region" description="Helical" evidence="1">
    <location>
        <begin position="33"/>
        <end position="52"/>
    </location>
</feature>
<accession>A0A2P1JXQ7</accession>
<keyword evidence="3" id="KW-1185">Reference proteome</keyword>
<gene>
    <name evidence="2" type="primary">228</name>
    <name evidence="2" type="ORF">SEA_FINCH_228</name>
</gene>
<keyword evidence="1" id="KW-0472">Membrane</keyword>
<dbReference type="EMBL" id="MG962366">
    <property type="protein sequence ID" value="AVO25147.1"/>
    <property type="molecule type" value="Genomic_DNA"/>
</dbReference>
<feature type="transmembrane region" description="Helical" evidence="1">
    <location>
        <begin position="121"/>
        <end position="141"/>
    </location>
</feature>
<dbReference type="Proteomes" id="UP000241290">
    <property type="component" value="Genome"/>
</dbReference>
<dbReference type="RefSeq" id="YP_010059250.1">
    <property type="nucleotide sequence ID" value="NC_054724.1"/>
</dbReference>
<evidence type="ECO:0000256" key="1">
    <source>
        <dbReference type="SAM" id="Phobius"/>
    </source>
</evidence>
<keyword evidence="1" id="KW-1133">Transmembrane helix</keyword>